<evidence type="ECO:0000313" key="1">
    <source>
        <dbReference type="EMBL" id="SBV92015.1"/>
    </source>
</evidence>
<dbReference type="EMBL" id="FLUM01000001">
    <property type="protein sequence ID" value="SBV92015.1"/>
    <property type="molecule type" value="Genomic_DNA"/>
</dbReference>
<dbReference type="AlphaFoldDB" id="A0A212IYK0"/>
<accession>A0A212IYK0</accession>
<dbReference type="RefSeq" id="WP_296938392.1">
    <property type="nucleotide sequence ID" value="NZ_LT599032.1"/>
</dbReference>
<protein>
    <submittedName>
        <fullName evidence="1">Uncharacterized protein</fullName>
    </submittedName>
</protein>
<reference evidence="1" key="1">
    <citation type="submission" date="2016-04" db="EMBL/GenBank/DDBJ databases">
        <authorList>
            <person name="Evans L.H."/>
            <person name="Alamgir A."/>
            <person name="Owens N."/>
            <person name="Weber N.D."/>
            <person name="Virtaneva K."/>
            <person name="Barbian K."/>
            <person name="Babar A."/>
            <person name="Rosenke K."/>
        </authorList>
    </citation>
    <scope>NUCLEOTIDE SEQUENCE</scope>
    <source>
        <strain evidence="1">86-1</strain>
    </source>
</reference>
<organism evidence="1">
    <name type="scientific">uncultured Dysgonomonas sp</name>
    <dbReference type="NCBI Taxonomy" id="206096"/>
    <lineage>
        <taxon>Bacteria</taxon>
        <taxon>Pseudomonadati</taxon>
        <taxon>Bacteroidota</taxon>
        <taxon>Bacteroidia</taxon>
        <taxon>Bacteroidales</taxon>
        <taxon>Dysgonomonadaceae</taxon>
        <taxon>Dysgonomonas</taxon>
        <taxon>environmental samples</taxon>
    </lineage>
</organism>
<proteinExistence type="predicted"/>
<name>A0A212IYK0_9BACT</name>
<gene>
    <name evidence="1" type="ORF">KL86DYS1_10495</name>
</gene>
<sequence length="98" mass="11548">MTLKEKYDSACNKYAKQFAKKQGLYFDYWIGHDDQIGSLASFSDTYYFTMENIKLDMDQDIPKGEALKWHEDSVNLHYTCQGDMNYFSYLMGRGLLKK</sequence>